<protein>
    <submittedName>
        <fullName evidence="1">Uncharacterized protein</fullName>
    </submittedName>
</protein>
<name>A0A060CZW0_HELPX</name>
<dbReference type="EMBL" id="KF861855">
    <property type="protein sequence ID" value="AIA98734.1"/>
    <property type="molecule type" value="Genomic_DNA"/>
</dbReference>
<organism evidence="1">
    <name type="scientific">Helicobacter pylori</name>
    <name type="common">Campylobacter pylori</name>
    <dbReference type="NCBI Taxonomy" id="210"/>
    <lineage>
        <taxon>Bacteria</taxon>
        <taxon>Pseudomonadati</taxon>
        <taxon>Campylobacterota</taxon>
        <taxon>Epsilonproteobacteria</taxon>
        <taxon>Campylobacterales</taxon>
        <taxon>Helicobacteraceae</taxon>
        <taxon>Helicobacter</taxon>
    </lineage>
</organism>
<reference evidence="1" key="1">
    <citation type="journal article" date="2014" name="BMC Genomics">
        <title>A comprehensive analysis of Helicobacter pylori plasticity zones reveals that they are integrating conjugative elements with intermediate integration specificity.</title>
        <authorList>
            <person name="Fischer W."/>
            <person name="Breithaupt U."/>
            <person name="Kern B."/>
            <person name="Smith S.I."/>
            <person name="Spicher C."/>
            <person name="Haas R."/>
        </authorList>
    </citation>
    <scope>NUCLEOTIDE SEQUENCE</scope>
    <source>
        <strain evidence="1">166</strain>
    </source>
</reference>
<sequence>MTEWQKRKLTHQRKLDRLTKFHYENKMHFEIMRCAVEKNYQLSPEKDREYENYMIKELRKFYHKLQSELKKGRVFGKELLHHPKKYQEEITYLIENIW</sequence>
<proteinExistence type="predicted"/>
<dbReference type="AlphaFoldDB" id="A0A060CZW0"/>
<gene>
    <name evidence="1" type="ORF">166_ICEHptfs4c_14</name>
</gene>
<evidence type="ECO:0000313" key="1">
    <source>
        <dbReference type="EMBL" id="AIA98734.1"/>
    </source>
</evidence>
<accession>A0A060CZW0</accession>